<feature type="coiled-coil region" evidence="1">
    <location>
        <begin position="709"/>
        <end position="736"/>
    </location>
</feature>
<evidence type="ECO:0000313" key="3">
    <source>
        <dbReference type="EMBL" id="KAF2166010.1"/>
    </source>
</evidence>
<accession>A0A6A6CII7</accession>
<dbReference type="Gene3D" id="1.10.287.1490">
    <property type="match status" value="2"/>
</dbReference>
<evidence type="ECO:0000256" key="1">
    <source>
        <dbReference type="SAM" id="Coils"/>
    </source>
</evidence>
<feature type="coiled-coil region" evidence="1">
    <location>
        <begin position="455"/>
        <end position="489"/>
    </location>
</feature>
<feature type="region of interest" description="Disordered" evidence="2">
    <location>
        <begin position="131"/>
        <end position="150"/>
    </location>
</feature>
<proteinExistence type="predicted"/>
<feature type="compositionally biased region" description="Basic and acidic residues" evidence="2">
    <location>
        <begin position="237"/>
        <end position="249"/>
    </location>
</feature>
<feature type="region of interest" description="Disordered" evidence="2">
    <location>
        <begin position="645"/>
        <end position="665"/>
    </location>
</feature>
<feature type="region of interest" description="Disordered" evidence="2">
    <location>
        <begin position="237"/>
        <end position="290"/>
    </location>
</feature>
<keyword evidence="4" id="KW-1185">Reference proteome</keyword>
<feature type="coiled-coil region" evidence="1">
    <location>
        <begin position="85"/>
        <end position="126"/>
    </location>
</feature>
<feature type="compositionally biased region" description="Basic and acidic residues" evidence="2">
    <location>
        <begin position="266"/>
        <end position="284"/>
    </location>
</feature>
<name>A0A6A6CII7_ZASCE</name>
<reference evidence="3" key="1">
    <citation type="journal article" date="2020" name="Stud. Mycol.">
        <title>101 Dothideomycetes genomes: a test case for predicting lifestyles and emergence of pathogens.</title>
        <authorList>
            <person name="Haridas S."/>
            <person name="Albert R."/>
            <person name="Binder M."/>
            <person name="Bloem J."/>
            <person name="Labutti K."/>
            <person name="Salamov A."/>
            <person name="Andreopoulos B."/>
            <person name="Baker S."/>
            <person name="Barry K."/>
            <person name="Bills G."/>
            <person name="Bluhm B."/>
            <person name="Cannon C."/>
            <person name="Castanera R."/>
            <person name="Culley D."/>
            <person name="Daum C."/>
            <person name="Ezra D."/>
            <person name="Gonzalez J."/>
            <person name="Henrissat B."/>
            <person name="Kuo A."/>
            <person name="Liang C."/>
            <person name="Lipzen A."/>
            <person name="Lutzoni F."/>
            <person name="Magnuson J."/>
            <person name="Mondo S."/>
            <person name="Nolan M."/>
            <person name="Ohm R."/>
            <person name="Pangilinan J."/>
            <person name="Park H.-J."/>
            <person name="Ramirez L."/>
            <person name="Alfaro M."/>
            <person name="Sun H."/>
            <person name="Tritt A."/>
            <person name="Yoshinaga Y."/>
            <person name="Zwiers L.-H."/>
            <person name="Turgeon B."/>
            <person name="Goodwin S."/>
            <person name="Spatafora J."/>
            <person name="Crous P."/>
            <person name="Grigoriev I."/>
        </authorList>
    </citation>
    <scope>NUCLEOTIDE SEQUENCE</scope>
    <source>
        <strain evidence="3">ATCC 36951</strain>
    </source>
</reference>
<feature type="coiled-coil region" evidence="1">
    <location>
        <begin position="879"/>
        <end position="913"/>
    </location>
</feature>
<dbReference type="RefSeq" id="XP_033666899.1">
    <property type="nucleotide sequence ID" value="XM_033806928.1"/>
</dbReference>
<feature type="coiled-coil region" evidence="1">
    <location>
        <begin position="1009"/>
        <end position="1036"/>
    </location>
</feature>
<gene>
    <name evidence="3" type="ORF">M409DRAFT_23738</name>
</gene>
<dbReference type="GeneID" id="54560200"/>
<evidence type="ECO:0000256" key="2">
    <source>
        <dbReference type="SAM" id="MobiDB-lite"/>
    </source>
</evidence>
<sequence length="1053" mass="118722">MLADIAVADAARKAPSRNVKHDETAEMASQTRKTITTRLQVAKSRLAHESKEGATHGHVKDKRERLISIIHECFNGVDGINNAMIEAQEREIQHLNRTIKNASRHSETLEAKVQKLELESIEAVKRYRTNEKQVREQHTKDWKRNATRQKHDLAKKDATFHEFENAAEEYIAALQSAYDNELTKLDTAVKEAEAKHKKALQGATNRSSKDFAAMRGEYEMTLASLKHAKKQAETRHAQELQQADKEAKTKAAALRTENEQLSSELEGERNDRRALEQKREEMRDVRKKLNGQITKLKHDLEGAKFRMNNLESDNERMKGQAETSDQTLSANAARITALNDDNRRLSTEKNAEQDRNAELLVDILLLTKDVDDLVQTSQTHLDEVRNSASDEIHGLLLELEESRDHARQLKSQRNQIQETALQRGLLLQVTNAQHRRTRRELEASRTIASGQEGSIRELTDKNSRLARSCQDLSSELAELDESKEAVERVFLLLQGQRGRELEMCRDTERGLEARLTTVNDNNHELRQSNHRLVDELAALDESKEAVDRELLLAQGQYGLLEQQHGTSIADGIVKRRRIDQLQDKMSDATDRIAASGSQATGYRGAMSVRDNQITMLQHHHKATMSIKDDRIAQLEQKYQASIADGTSKKRKIDELQEQADAAESQASGYRAGLSIKDSQISMLQHHHKATISVKDARIARLEQHYRTSIADSTSKIDDLQEQVSAAQNQASGYRAGLSIKDQRISTLQSEKRSLEESMSAARAGFQDELGAARTQAAGYRTALSISAGQISHAREASKQRRDRTAAKAREAIQGYEDDVKALTSQVGGYKANMSVQDSHMSMLQHERADLKQRTSSARTTIARLTNDLTQKDGQMSTAAHEHEGEVARLNNTLASANADKASLDDELGAARSQARSYQTALTVKDRRFSSAQHEHAAEVQHLEDENVTLNGKLSEAEEKIVGLENKVKMLEADVQKGQSDMAIMRDELQAAAMDMDEQDASFQSLMWRHKMCERMLRAQMRELERARAKMGRRQRQDVRAWNRLPSMLEEGGF</sequence>
<dbReference type="AlphaFoldDB" id="A0A6A6CII7"/>
<dbReference type="EMBL" id="ML993598">
    <property type="protein sequence ID" value="KAF2166010.1"/>
    <property type="molecule type" value="Genomic_DNA"/>
</dbReference>
<evidence type="ECO:0000313" key="4">
    <source>
        <dbReference type="Proteomes" id="UP000799537"/>
    </source>
</evidence>
<dbReference type="Proteomes" id="UP000799537">
    <property type="component" value="Unassembled WGS sequence"/>
</dbReference>
<feature type="coiled-coil region" evidence="1">
    <location>
        <begin position="939"/>
        <end position="980"/>
    </location>
</feature>
<keyword evidence="1" id="KW-0175">Coiled coil</keyword>
<dbReference type="SUPFAM" id="SSF57997">
    <property type="entry name" value="Tropomyosin"/>
    <property type="match status" value="1"/>
</dbReference>
<feature type="region of interest" description="Disordered" evidence="2">
    <location>
        <begin position="14"/>
        <end position="33"/>
    </location>
</feature>
<protein>
    <submittedName>
        <fullName evidence="3">Uncharacterized protein</fullName>
    </submittedName>
</protein>
<organism evidence="3 4">
    <name type="scientific">Zasmidium cellare ATCC 36951</name>
    <dbReference type="NCBI Taxonomy" id="1080233"/>
    <lineage>
        <taxon>Eukaryota</taxon>
        <taxon>Fungi</taxon>
        <taxon>Dikarya</taxon>
        <taxon>Ascomycota</taxon>
        <taxon>Pezizomycotina</taxon>
        <taxon>Dothideomycetes</taxon>
        <taxon>Dothideomycetidae</taxon>
        <taxon>Mycosphaerellales</taxon>
        <taxon>Mycosphaerellaceae</taxon>
        <taxon>Zasmidium</taxon>
    </lineage>
</organism>